<evidence type="ECO:0000313" key="3">
    <source>
        <dbReference type="Proteomes" id="UP000698963"/>
    </source>
</evidence>
<comment type="caution">
    <text evidence="2">The sequence shown here is derived from an EMBL/GenBank/DDBJ whole genome shotgun (WGS) entry which is preliminary data.</text>
</comment>
<dbReference type="InterPro" id="IPR027417">
    <property type="entry name" value="P-loop_NTPase"/>
</dbReference>
<organism evidence="2 3">
    <name type="scientific">Mailhella massiliensis</name>
    <dbReference type="NCBI Taxonomy" id="1903261"/>
    <lineage>
        <taxon>Bacteria</taxon>
        <taxon>Pseudomonadati</taxon>
        <taxon>Thermodesulfobacteriota</taxon>
        <taxon>Desulfovibrionia</taxon>
        <taxon>Desulfovibrionales</taxon>
        <taxon>Desulfovibrionaceae</taxon>
        <taxon>Mailhella</taxon>
    </lineage>
</organism>
<sequence>MKIAIASGKGGAGKTSVTASLARVWDTPLVAVDTDAEAPNLHLFLHPTLEESRTSLLT</sequence>
<feature type="domain" description="CobQ/CobB/MinD/ParA nucleotide binding" evidence="1">
    <location>
        <begin position="3"/>
        <end position="45"/>
    </location>
</feature>
<dbReference type="SUPFAM" id="SSF52540">
    <property type="entry name" value="P-loop containing nucleoside triphosphate hydrolases"/>
    <property type="match status" value="1"/>
</dbReference>
<dbReference type="PANTHER" id="PTHR43534:SF1">
    <property type="entry name" value="4FE-4S CLUSTER CONTAINING PARA FAMILY ATPASE PROTEIN"/>
    <property type="match status" value="1"/>
</dbReference>
<dbReference type="InterPro" id="IPR002586">
    <property type="entry name" value="CobQ/CobB/MinD/ParA_Nub-bd_dom"/>
</dbReference>
<dbReference type="Gene3D" id="3.40.50.300">
    <property type="entry name" value="P-loop containing nucleotide triphosphate hydrolases"/>
    <property type="match status" value="1"/>
</dbReference>
<dbReference type="Proteomes" id="UP000698963">
    <property type="component" value="Unassembled WGS sequence"/>
</dbReference>
<proteinExistence type="predicted"/>
<accession>A0A921DT63</accession>
<gene>
    <name evidence="2" type="ORF">K8W16_08875</name>
</gene>
<dbReference type="PANTHER" id="PTHR43534">
    <property type="entry name" value="MIND SUPERFAMILY P-LOOP ATPASE CONTAINING AN INSERTED FERREDOXIN DOMAIN"/>
    <property type="match status" value="1"/>
</dbReference>
<evidence type="ECO:0000313" key="2">
    <source>
        <dbReference type="EMBL" id="HJD97742.1"/>
    </source>
</evidence>
<reference evidence="2" key="2">
    <citation type="submission" date="2021-09" db="EMBL/GenBank/DDBJ databases">
        <authorList>
            <person name="Gilroy R."/>
        </authorList>
    </citation>
    <scope>NUCLEOTIDE SEQUENCE</scope>
    <source>
        <strain evidence="2">ChiGjej2B2-19336</strain>
    </source>
</reference>
<name>A0A921DT63_9BACT</name>
<evidence type="ECO:0000259" key="1">
    <source>
        <dbReference type="Pfam" id="PF01656"/>
    </source>
</evidence>
<dbReference type="AlphaFoldDB" id="A0A921DT63"/>
<dbReference type="EMBL" id="DYZA01000179">
    <property type="protein sequence ID" value="HJD97742.1"/>
    <property type="molecule type" value="Genomic_DNA"/>
</dbReference>
<protein>
    <submittedName>
        <fullName evidence="2">(4Fe-4S)-binding protein</fullName>
    </submittedName>
</protein>
<dbReference type="Pfam" id="PF01656">
    <property type="entry name" value="CbiA"/>
    <property type="match status" value="1"/>
</dbReference>
<feature type="non-terminal residue" evidence="2">
    <location>
        <position position="58"/>
    </location>
</feature>
<reference evidence="2" key="1">
    <citation type="journal article" date="2021" name="PeerJ">
        <title>Extensive microbial diversity within the chicken gut microbiome revealed by metagenomics and culture.</title>
        <authorList>
            <person name="Gilroy R."/>
            <person name="Ravi A."/>
            <person name="Getino M."/>
            <person name="Pursley I."/>
            <person name="Horton D.L."/>
            <person name="Alikhan N.F."/>
            <person name="Baker D."/>
            <person name="Gharbi K."/>
            <person name="Hall N."/>
            <person name="Watson M."/>
            <person name="Adriaenssens E.M."/>
            <person name="Foster-Nyarko E."/>
            <person name="Jarju S."/>
            <person name="Secka A."/>
            <person name="Antonio M."/>
            <person name="Oren A."/>
            <person name="Chaudhuri R.R."/>
            <person name="La Ragione R."/>
            <person name="Hildebrand F."/>
            <person name="Pallen M.J."/>
        </authorList>
    </citation>
    <scope>NUCLEOTIDE SEQUENCE</scope>
    <source>
        <strain evidence="2">ChiGjej2B2-19336</strain>
    </source>
</reference>